<accession>A0A133NYT8</accession>
<dbReference type="EMBL" id="LRQB01000031">
    <property type="protein sequence ID" value="KXA21461.1"/>
    <property type="molecule type" value="Genomic_DNA"/>
</dbReference>
<reference evidence="1 2" key="1">
    <citation type="submission" date="2016-01" db="EMBL/GenBank/DDBJ databases">
        <authorList>
            <person name="Oliw E.H."/>
        </authorList>
    </citation>
    <scope>NUCLEOTIDE SEQUENCE [LARGE SCALE GENOMIC DNA]</scope>
    <source>
        <strain evidence="1 2">PSS_7772B</strain>
    </source>
</reference>
<proteinExistence type="predicted"/>
<dbReference type="PATRIC" id="fig|2702.100.peg.534"/>
<protein>
    <submittedName>
        <fullName evidence="1">Uncharacterized protein</fullName>
    </submittedName>
</protein>
<comment type="caution">
    <text evidence="1">The sequence shown here is derived from an EMBL/GenBank/DDBJ whole genome shotgun (WGS) entry which is preliminary data.</text>
</comment>
<dbReference type="AlphaFoldDB" id="A0A133NYT8"/>
<sequence>MSRKDTAFTPSQRAYLNSLPAIKHATATRIYYTSQFHKDAVQQYDNGVRLSVIFAQTGMPSTLIGRKRIERCINRRENTDYTQSGMPEQVHKQVSIFLDQMASRVEGFD</sequence>
<evidence type="ECO:0000313" key="2">
    <source>
        <dbReference type="Proteomes" id="UP000070687"/>
    </source>
</evidence>
<evidence type="ECO:0000313" key="1">
    <source>
        <dbReference type="EMBL" id="KXA21461.1"/>
    </source>
</evidence>
<dbReference type="OrthoDB" id="3231571at2"/>
<name>A0A133NYT8_GARVA</name>
<dbReference type="Proteomes" id="UP000070687">
    <property type="component" value="Unassembled WGS sequence"/>
</dbReference>
<organism evidence="1 2">
    <name type="scientific">Gardnerella vaginalis</name>
    <dbReference type="NCBI Taxonomy" id="2702"/>
    <lineage>
        <taxon>Bacteria</taxon>
        <taxon>Bacillati</taxon>
        <taxon>Actinomycetota</taxon>
        <taxon>Actinomycetes</taxon>
        <taxon>Bifidobacteriales</taxon>
        <taxon>Bifidobacteriaceae</taxon>
        <taxon>Gardnerella</taxon>
    </lineage>
</organism>
<gene>
    <name evidence="1" type="ORF">HMPREF3208_00555</name>
</gene>